<feature type="region of interest" description="Disordered" evidence="1">
    <location>
        <begin position="446"/>
        <end position="474"/>
    </location>
</feature>
<protein>
    <submittedName>
        <fullName evidence="3">Putative Transposase-associated domain-containing protein</fullName>
    </submittedName>
</protein>
<gene>
    <name evidence="3" type="ORF">MtrunA17_Chr1g0179111</name>
</gene>
<feature type="compositionally biased region" description="Low complexity" evidence="1">
    <location>
        <begin position="446"/>
        <end position="462"/>
    </location>
</feature>
<dbReference type="EMBL" id="PSQE01000001">
    <property type="protein sequence ID" value="RHN79600.1"/>
    <property type="molecule type" value="Genomic_DNA"/>
</dbReference>
<accession>A0A396JMT1</accession>
<feature type="compositionally biased region" description="Basic and acidic residues" evidence="1">
    <location>
        <begin position="463"/>
        <end position="474"/>
    </location>
</feature>
<evidence type="ECO:0000259" key="2">
    <source>
        <dbReference type="Pfam" id="PF13963"/>
    </source>
</evidence>
<dbReference type="AlphaFoldDB" id="A0A396JMT1"/>
<dbReference type="InterPro" id="IPR029480">
    <property type="entry name" value="Transpos_assoc"/>
</dbReference>
<name>A0A396JMT1_MEDTR</name>
<organism evidence="3">
    <name type="scientific">Medicago truncatula</name>
    <name type="common">Barrel medic</name>
    <name type="synonym">Medicago tribuloides</name>
    <dbReference type="NCBI Taxonomy" id="3880"/>
    <lineage>
        <taxon>Eukaryota</taxon>
        <taxon>Viridiplantae</taxon>
        <taxon>Streptophyta</taxon>
        <taxon>Embryophyta</taxon>
        <taxon>Tracheophyta</taxon>
        <taxon>Spermatophyta</taxon>
        <taxon>Magnoliopsida</taxon>
        <taxon>eudicotyledons</taxon>
        <taxon>Gunneridae</taxon>
        <taxon>Pentapetalae</taxon>
        <taxon>rosids</taxon>
        <taxon>fabids</taxon>
        <taxon>Fabales</taxon>
        <taxon>Fabaceae</taxon>
        <taxon>Papilionoideae</taxon>
        <taxon>50 kb inversion clade</taxon>
        <taxon>NPAAA clade</taxon>
        <taxon>Hologalegina</taxon>
        <taxon>IRL clade</taxon>
        <taxon>Trifolieae</taxon>
        <taxon>Medicago</taxon>
    </lineage>
</organism>
<dbReference type="Gramene" id="rna3413">
    <property type="protein sequence ID" value="RHN79600.1"/>
    <property type="gene ID" value="gene3413"/>
</dbReference>
<comment type="caution">
    <text evidence="3">The sequence shown here is derived from an EMBL/GenBank/DDBJ whole genome shotgun (WGS) entry which is preliminary data.</text>
</comment>
<reference evidence="3" key="1">
    <citation type="journal article" date="2018" name="Nat. Plants">
        <title>Whole-genome landscape of Medicago truncatula symbiotic genes.</title>
        <authorList>
            <person name="Pecrix Y."/>
            <person name="Gamas P."/>
            <person name="Carrere S."/>
        </authorList>
    </citation>
    <scope>NUCLEOTIDE SEQUENCE</scope>
    <source>
        <tissue evidence="3">Leaves</tissue>
    </source>
</reference>
<evidence type="ECO:0000256" key="1">
    <source>
        <dbReference type="SAM" id="MobiDB-lite"/>
    </source>
</evidence>
<proteinExistence type="predicted"/>
<feature type="domain" description="Transposase-associated" evidence="2">
    <location>
        <begin position="8"/>
        <end position="87"/>
    </location>
</feature>
<dbReference type="OrthoDB" id="1436769at2759"/>
<dbReference type="Proteomes" id="UP000265566">
    <property type="component" value="Chromosome 1"/>
</dbReference>
<sequence>MDQYIIHRSWMYERTMGKKSLQPLFKEGVRGFVAFITSQDSHKRDGGTRCPCLKCTCRFYRSAEEIITHLEKVGFMEEYWLWSHHGEGLPLTNTEVIHDIRAYANRVLTECGKRPLEPRKPLKNTKYCTYRVLTEAECRQLVPPPPFWIPRVKDSSSAPPLYSTPFPWPIPNPAMVTHGVTTSLSTHSPENITTPFSTLPPPTTQPSIVPEVVPDEQQQQQREEADPMQQAHQFQEEVEKQDGRYVIYLFSDSLMPSNISEQYIKSAIQACYKKFWPHYGYLKDEDKRDVFDEFRKHCVWEAHHEAEVKDIFHHRARSHLSDMLLDEHNTYCGNSDYQPGWIDEEIWNQLLHYWATDARIKIRPEAGKRIRASMEGGFLHSKGCVSAHTHAGEDVAGKGANYKKFGLGSLAPNMRRRSLFDVLDNAEGSSHPPELTPEMHTLMQQMTQQLQAQSKQLQTQSQTEKELRDQLHQEVEHRRVFEKRIEQQFASHNRPPIPSPVEIPQYDSEEEYS</sequence>
<feature type="region of interest" description="Disordered" evidence="1">
    <location>
        <begin position="487"/>
        <end position="513"/>
    </location>
</feature>
<evidence type="ECO:0000313" key="3">
    <source>
        <dbReference type="EMBL" id="RHN79600.1"/>
    </source>
</evidence>
<dbReference type="Pfam" id="PF13963">
    <property type="entry name" value="Transpos_assoc"/>
    <property type="match status" value="1"/>
</dbReference>